<feature type="domain" description="Ferritin-like diiron" evidence="6">
    <location>
        <begin position="1"/>
        <end position="146"/>
    </location>
</feature>
<dbReference type="PROSITE" id="PS50905">
    <property type="entry name" value="FERRITIN_LIKE"/>
    <property type="match status" value="1"/>
</dbReference>
<dbReference type="InterPro" id="IPR001519">
    <property type="entry name" value="Ferritin"/>
</dbReference>
<name>A0ABY7MBY6_9CHLR</name>
<evidence type="ECO:0000313" key="8">
    <source>
        <dbReference type="Proteomes" id="UP001212803"/>
    </source>
</evidence>
<dbReference type="RefSeq" id="WP_270057479.1">
    <property type="nucleotide sequence ID" value="NZ_CP115149.1"/>
</dbReference>
<dbReference type="PANTHER" id="PTHR11431">
    <property type="entry name" value="FERRITIN"/>
    <property type="match status" value="1"/>
</dbReference>
<evidence type="ECO:0000313" key="7">
    <source>
        <dbReference type="EMBL" id="WBL36963.1"/>
    </source>
</evidence>
<sequence length="180" mass="20244">MQLSESLTRAYNAQIKLEFESSFVYLQMGGDFELRSLPGFSHWMRLQSSEEYTHAMKFINFVLERGGRLELLALDKPAPTPPTVVEAFEAALRHEQRVTKAIHDLYAQALEERDYASLPLLQWFVNEQTEEEATVSQILDRLRMVGDDRTGILFLDRELGQRAGAAHAGAAAEQEDGGGA</sequence>
<dbReference type="Gene3D" id="1.20.1260.10">
    <property type="match status" value="1"/>
</dbReference>
<gene>
    <name evidence="7" type="ORF">O0235_05205</name>
</gene>
<dbReference type="PANTHER" id="PTHR11431:SF127">
    <property type="entry name" value="BACTERIAL NON-HEME FERRITIN"/>
    <property type="match status" value="1"/>
</dbReference>
<keyword evidence="4 5" id="KW-0408">Iron</keyword>
<comment type="similarity">
    <text evidence="5">Belongs to the ferritin family. Prokaryotic subfamily.</text>
</comment>
<dbReference type="CDD" id="cd01055">
    <property type="entry name" value="Nonheme_Ferritin"/>
    <property type="match status" value="1"/>
</dbReference>
<keyword evidence="3" id="KW-0560">Oxidoreductase</keyword>
<dbReference type="InterPro" id="IPR012347">
    <property type="entry name" value="Ferritin-like"/>
</dbReference>
<dbReference type="Proteomes" id="UP001212803">
    <property type="component" value="Chromosome"/>
</dbReference>
<evidence type="ECO:0000256" key="1">
    <source>
        <dbReference type="ARBA" id="ARBA00022434"/>
    </source>
</evidence>
<dbReference type="EC" id="1.16.3.2" evidence="5"/>
<dbReference type="InterPro" id="IPR009040">
    <property type="entry name" value="Ferritin-like_diiron"/>
</dbReference>
<keyword evidence="2 5" id="KW-0479">Metal-binding</keyword>
<keyword evidence="1 5" id="KW-0409">Iron storage</keyword>
<evidence type="ECO:0000259" key="6">
    <source>
        <dbReference type="PROSITE" id="PS50905"/>
    </source>
</evidence>
<evidence type="ECO:0000256" key="3">
    <source>
        <dbReference type="ARBA" id="ARBA00023002"/>
    </source>
</evidence>
<reference evidence="7 8" key="1">
    <citation type="journal article" date="2023" name="ISME J.">
        <title>Thermophilic Dehalococcoidia with unusual traits shed light on an unexpected past.</title>
        <authorList>
            <person name="Palmer M."/>
            <person name="Covington J.K."/>
            <person name="Zhou E.M."/>
            <person name="Thomas S.C."/>
            <person name="Habib N."/>
            <person name="Seymour C.O."/>
            <person name="Lai D."/>
            <person name="Johnston J."/>
            <person name="Hashimi A."/>
            <person name="Jiao J.Y."/>
            <person name="Muok A.R."/>
            <person name="Liu L."/>
            <person name="Xian W.D."/>
            <person name="Zhi X.Y."/>
            <person name="Li M.M."/>
            <person name="Silva L.P."/>
            <person name="Bowen B.P."/>
            <person name="Louie K."/>
            <person name="Briegel A."/>
            <person name="Pett-Ridge J."/>
            <person name="Weber P.K."/>
            <person name="Tocheva E.I."/>
            <person name="Woyke T."/>
            <person name="Northen T.R."/>
            <person name="Mayali X."/>
            <person name="Li W.J."/>
            <person name="Hedlund B.P."/>
        </authorList>
    </citation>
    <scope>NUCLEOTIDE SEQUENCE [LARGE SCALE GENOMIC DNA]</scope>
    <source>
        <strain evidence="7 8">YIM 72310</strain>
    </source>
</reference>
<protein>
    <recommendedName>
        <fullName evidence="5">Ferritin</fullName>
        <ecNumber evidence="5">1.16.3.2</ecNumber>
    </recommendedName>
</protein>
<dbReference type="EMBL" id="CP115149">
    <property type="protein sequence ID" value="WBL36963.1"/>
    <property type="molecule type" value="Genomic_DNA"/>
</dbReference>
<keyword evidence="5" id="KW-0963">Cytoplasm</keyword>
<accession>A0ABY7MBY6</accession>
<comment type="subcellular location">
    <subcellularLocation>
        <location evidence="5">Cytoplasm</location>
    </subcellularLocation>
</comment>
<evidence type="ECO:0000256" key="5">
    <source>
        <dbReference type="RuleBase" id="RU361145"/>
    </source>
</evidence>
<proteinExistence type="inferred from homology"/>
<dbReference type="InterPro" id="IPR008331">
    <property type="entry name" value="Ferritin_DPS_dom"/>
</dbReference>
<comment type="catalytic activity">
    <reaction evidence="5">
        <text>4 Fe(2+) + O2 + 6 H2O = 4 iron(III) oxide-hydroxide + 12 H(+)</text>
        <dbReference type="Rhea" id="RHEA:11972"/>
        <dbReference type="ChEBI" id="CHEBI:15377"/>
        <dbReference type="ChEBI" id="CHEBI:15378"/>
        <dbReference type="ChEBI" id="CHEBI:15379"/>
        <dbReference type="ChEBI" id="CHEBI:29033"/>
        <dbReference type="ChEBI" id="CHEBI:78619"/>
        <dbReference type="EC" id="1.16.3.2"/>
    </reaction>
</comment>
<evidence type="ECO:0000256" key="4">
    <source>
        <dbReference type="ARBA" id="ARBA00023004"/>
    </source>
</evidence>
<organism evidence="7 8">
    <name type="scientific">Tepidiforma flava</name>
    <dbReference type="NCBI Taxonomy" id="3004094"/>
    <lineage>
        <taxon>Bacteria</taxon>
        <taxon>Bacillati</taxon>
        <taxon>Chloroflexota</taxon>
        <taxon>Tepidiformia</taxon>
        <taxon>Tepidiformales</taxon>
        <taxon>Tepidiformaceae</taxon>
        <taxon>Tepidiforma</taxon>
    </lineage>
</organism>
<dbReference type="InterPro" id="IPR009078">
    <property type="entry name" value="Ferritin-like_SF"/>
</dbReference>
<evidence type="ECO:0000256" key="2">
    <source>
        <dbReference type="ARBA" id="ARBA00022723"/>
    </source>
</evidence>
<keyword evidence="8" id="KW-1185">Reference proteome</keyword>
<comment type="function">
    <text evidence="5">Iron-storage protein.</text>
</comment>
<dbReference type="Pfam" id="PF00210">
    <property type="entry name" value="Ferritin"/>
    <property type="match status" value="1"/>
</dbReference>
<dbReference type="SUPFAM" id="SSF47240">
    <property type="entry name" value="Ferritin-like"/>
    <property type="match status" value="1"/>
</dbReference>
<dbReference type="InterPro" id="IPR041719">
    <property type="entry name" value="Ferritin_prok"/>
</dbReference>